<dbReference type="PROSITE" id="PS00028">
    <property type="entry name" value="ZINC_FINGER_C2H2_1"/>
    <property type="match status" value="3"/>
</dbReference>
<evidence type="ECO:0000256" key="6">
    <source>
        <dbReference type="SAM" id="Coils"/>
    </source>
</evidence>
<evidence type="ECO:0000256" key="1">
    <source>
        <dbReference type="ARBA" id="ARBA00022723"/>
    </source>
</evidence>
<dbReference type="GO" id="GO:0000981">
    <property type="term" value="F:DNA-binding transcription factor activity, RNA polymerase II-specific"/>
    <property type="evidence" value="ECO:0007669"/>
    <property type="project" value="TreeGrafter"/>
</dbReference>
<evidence type="ECO:0000256" key="5">
    <source>
        <dbReference type="PROSITE-ProRule" id="PRU00042"/>
    </source>
</evidence>
<feature type="coiled-coil region" evidence="6">
    <location>
        <begin position="89"/>
        <end position="116"/>
    </location>
</feature>
<dbReference type="GO" id="GO:0005634">
    <property type="term" value="C:nucleus"/>
    <property type="evidence" value="ECO:0007669"/>
    <property type="project" value="TreeGrafter"/>
</dbReference>
<evidence type="ECO:0000256" key="4">
    <source>
        <dbReference type="ARBA" id="ARBA00022833"/>
    </source>
</evidence>
<organism evidence="8 9">
    <name type="scientific">Steinernema glaseri</name>
    <dbReference type="NCBI Taxonomy" id="37863"/>
    <lineage>
        <taxon>Eukaryota</taxon>
        <taxon>Metazoa</taxon>
        <taxon>Ecdysozoa</taxon>
        <taxon>Nematoda</taxon>
        <taxon>Chromadorea</taxon>
        <taxon>Rhabditida</taxon>
        <taxon>Tylenchina</taxon>
        <taxon>Panagrolaimomorpha</taxon>
        <taxon>Strongyloidoidea</taxon>
        <taxon>Steinernematidae</taxon>
        <taxon>Steinernema</taxon>
    </lineage>
</organism>
<keyword evidence="4" id="KW-0862">Zinc</keyword>
<proteinExistence type="predicted"/>
<evidence type="ECO:0000256" key="2">
    <source>
        <dbReference type="ARBA" id="ARBA00022737"/>
    </source>
</evidence>
<evidence type="ECO:0000259" key="7">
    <source>
        <dbReference type="PROSITE" id="PS50157"/>
    </source>
</evidence>
<keyword evidence="1" id="KW-0479">Metal-binding</keyword>
<dbReference type="AlphaFoldDB" id="A0A1I7YV12"/>
<dbReference type="Gene3D" id="3.30.160.60">
    <property type="entry name" value="Classic Zinc Finger"/>
    <property type="match status" value="2"/>
</dbReference>
<feature type="domain" description="C2H2-type" evidence="7">
    <location>
        <begin position="190"/>
        <end position="217"/>
    </location>
</feature>
<protein>
    <submittedName>
        <fullName evidence="9">C2H2-type domain-containing protein</fullName>
    </submittedName>
</protein>
<dbReference type="InterPro" id="IPR013087">
    <property type="entry name" value="Znf_C2H2_type"/>
</dbReference>
<dbReference type="SUPFAM" id="SSF57667">
    <property type="entry name" value="beta-beta-alpha zinc fingers"/>
    <property type="match status" value="1"/>
</dbReference>
<evidence type="ECO:0000256" key="3">
    <source>
        <dbReference type="ARBA" id="ARBA00022771"/>
    </source>
</evidence>
<dbReference type="GO" id="GO:0000977">
    <property type="term" value="F:RNA polymerase II transcription regulatory region sequence-specific DNA binding"/>
    <property type="evidence" value="ECO:0007669"/>
    <property type="project" value="TreeGrafter"/>
</dbReference>
<reference evidence="9" key="1">
    <citation type="submission" date="2016-11" db="UniProtKB">
        <authorList>
            <consortium name="WormBaseParasite"/>
        </authorList>
    </citation>
    <scope>IDENTIFICATION</scope>
</reference>
<dbReference type="PROSITE" id="PS50157">
    <property type="entry name" value="ZINC_FINGER_C2H2_2"/>
    <property type="match status" value="3"/>
</dbReference>
<evidence type="ECO:0000313" key="8">
    <source>
        <dbReference type="Proteomes" id="UP000095287"/>
    </source>
</evidence>
<keyword evidence="8" id="KW-1185">Reference proteome</keyword>
<sequence>MYRSSPSSSHMATQPSVSVTKDNMCRGTNAADAGSYFLSCLAELDDCPPRVDLSGFVSESDDEPVCEPSTSAVKGPEYYLQLAKKPNFIQQLMDDMAREEAELEETHKILDECKHNYEQEVQKCTDGSLAPLEDVSLTSRFNRVDTRCTVCGQAFASRNVMLRHVQRKHPENYADATKTRVFNRDPSLEFQCDQCGKGFAKKASLSTHRRRHFTERNHSCPYMDCKKKYLEASELRKHVKRVHKANL</sequence>
<feature type="domain" description="C2H2-type" evidence="7">
    <location>
        <begin position="218"/>
        <end position="247"/>
    </location>
</feature>
<name>A0A1I7YV12_9BILA</name>
<dbReference type="InterPro" id="IPR036236">
    <property type="entry name" value="Znf_C2H2_sf"/>
</dbReference>
<feature type="domain" description="C2H2-type" evidence="7">
    <location>
        <begin position="146"/>
        <end position="174"/>
    </location>
</feature>
<dbReference type="Pfam" id="PF00096">
    <property type="entry name" value="zf-C2H2"/>
    <property type="match status" value="1"/>
</dbReference>
<keyword evidence="3 5" id="KW-0863">Zinc-finger</keyword>
<dbReference type="GO" id="GO:0008270">
    <property type="term" value="F:zinc ion binding"/>
    <property type="evidence" value="ECO:0007669"/>
    <property type="project" value="UniProtKB-KW"/>
</dbReference>
<dbReference type="PANTHER" id="PTHR24379:SF127">
    <property type="entry name" value="BLOODY FINGERS-RELATED"/>
    <property type="match status" value="1"/>
</dbReference>
<keyword evidence="2" id="KW-0677">Repeat</keyword>
<dbReference type="WBParaSite" id="L893_g19797.t1">
    <property type="protein sequence ID" value="L893_g19797.t1"/>
    <property type="gene ID" value="L893_g19797"/>
</dbReference>
<accession>A0A1I7YV12</accession>
<dbReference type="PANTHER" id="PTHR24379">
    <property type="entry name" value="KRAB AND ZINC FINGER DOMAIN-CONTAINING"/>
    <property type="match status" value="1"/>
</dbReference>
<dbReference type="SMART" id="SM00355">
    <property type="entry name" value="ZnF_C2H2"/>
    <property type="match status" value="3"/>
</dbReference>
<dbReference type="Proteomes" id="UP000095287">
    <property type="component" value="Unplaced"/>
</dbReference>
<dbReference type="FunFam" id="3.30.160.60:FF:000110">
    <property type="entry name" value="Zinc finger protein-like"/>
    <property type="match status" value="1"/>
</dbReference>
<evidence type="ECO:0000313" key="9">
    <source>
        <dbReference type="WBParaSite" id="L893_g19797.t1"/>
    </source>
</evidence>
<keyword evidence="6" id="KW-0175">Coiled coil</keyword>